<gene>
    <name evidence="7" type="ORF">CVV26_02305</name>
</gene>
<evidence type="ECO:0000313" key="8">
    <source>
        <dbReference type="Proteomes" id="UP000233414"/>
    </source>
</evidence>
<evidence type="ECO:0000256" key="1">
    <source>
        <dbReference type="ARBA" id="ARBA00009943"/>
    </source>
</evidence>
<proteinExistence type="inferred from homology"/>
<evidence type="ECO:0000256" key="4">
    <source>
        <dbReference type="ARBA" id="ARBA00022984"/>
    </source>
</evidence>
<dbReference type="InterPro" id="IPR003447">
    <property type="entry name" value="FEMABX"/>
</dbReference>
<dbReference type="PANTHER" id="PTHR36174">
    <property type="entry name" value="LIPID II:GLYCINE GLYCYLTRANSFERASE"/>
    <property type="match status" value="1"/>
</dbReference>
<sequence length="340" mass="40776">MKKITDKEYYNNFVKNHPNASVLQSWEWGELKEKFGWQVERFGFFKDNKLTGTVQCLFKKLPMGFKILYIARGPVLDFKNKNDWEYFLKEIKNIAKEKKVDLIRIEPEIIKKEVDSNFLKKYNFRKTEISYQPSHTMVVDLKKSEEEIWKQELNQKARYNTRLAERKGIKIKEEKNGKDIEEFYQLWQKTALKQDISIRSKEYYKKLFSIFSKEDIHLFLAQYQEKNIAGLILTTFGKKAIYLYAASDYDFHALMPTYLIVWKAILKAKEKDCEIFDFWGVAPEKEKNHFWAGITSFKEKFCQARRINYIGTWDLPISWKYWIFVLLEKIKKTISSIKAI</sequence>
<dbReference type="EMBL" id="PGYQ01000009">
    <property type="protein sequence ID" value="PKL72284.1"/>
    <property type="molecule type" value="Genomic_DNA"/>
</dbReference>
<dbReference type="InterPro" id="IPR050644">
    <property type="entry name" value="PG_Glycine_Bridge_Synth"/>
</dbReference>
<dbReference type="GO" id="GO:0009252">
    <property type="term" value="P:peptidoglycan biosynthetic process"/>
    <property type="evidence" value="ECO:0007669"/>
    <property type="project" value="UniProtKB-KW"/>
</dbReference>
<evidence type="ECO:0000256" key="5">
    <source>
        <dbReference type="ARBA" id="ARBA00023315"/>
    </source>
</evidence>
<dbReference type="Proteomes" id="UP000233414">
    <property type="component" value="Unassembled WGS sequence"/>
</dbReference>
<dbReference type="PANTHER" id="PTHR36174:SF1">
    <property type="entry name" value="LIPID II:GLYCINE GLYCYLTRANSFERASE"/>
    <property type="match status" value="1"/>
</dbReference>
<organism evidence="7 8">
    <name type="scientific">Candidatus Kuenenbacteria bacterium HGW-Kuenenbacteria-1</name>
    <dbReference type="NCBI Taxonomy" id="2013812"/>
    <lineage>
        <taxon>Bacteria</taxon>
        <taxon>Candidatus Kueneniibacteriota</taxon>
    </lineage>
</organism>
<keyword evidence="4" id="KW-0573">Peptidoglycan synthesis</keyword>
<protein>
    <recommendedName>
        <fullName evidence="9">Methicillin resistance protein</fullName>
    </recommendedName>
</protein>
<evidence type="ECO:0008006" key="9">
    <source>
        <dbReference type="Google" id="ProtNLM"/>
    </source>
</evidence>
<dbReference type="PROSITE" id="PS51191">
    <property type="entry name" value="FEMABX"/>
    <property type="match status" value="1"/>
</dbReference>
<dbReference type="Pfam" id="PF02388">
    <property type="entry name" value="FemAB"/>
    <property type="match status" value="2"/>
</dbReference>
<reference evidence="7 8" key="1">
    <citation type="journal article" date="2017" name="ISME J.">
        <title>Potential for microbial H2 and metal transformations associated with novel bacteria and archaea in deep terrestrial subsurface sediments.</title>
        <authorList>
            <person name="Hernsdorf A.W."/>
            <person name="Amano Y."/>
            <person name="Miyakawa K."/>
            <person name="Ise K."/>
            <person name="Suzuki Y."/>
            <person name="Anantharaman K."/>
            <person name="Probst A."/>
            <person name="Burstein D."/>
            <person name="Thomas B.C."/>
            <person name="Banfield J.F."/>
        </authorList>
    </citation>
    <scope>NUCLEOTIDE SEQUENCE [LARGE SCALE GENOMIC DNA]</scope>
    <source>
        <strain evidence="7">HGW-Kuenenbacteria-1</strain>
    </source>
</reference>
<dbReference type="GO" id="GO:0008360">
    <property type="term" value="P:regulation of cell shape"/>
    <property type="evidence" value="ECO:0007669"/>
    <property type="project" value="UniProtKB-KW"/>
</dbReference>
<evidence type="ECO:0000256" key="6">
    <source>
        <dbReference type="ARBA" id="ARBA00023316"/>
    </source>
</evidence>
<keyword evidence="3" id="KW-0133">Cell shape</keyword>
<dbReference type="Gene3D" id="3.40.630.30">
    <property type="match status" value="2"/>
</dbReference>
<name>A0A2N1UNA9_9BACT</name>
<keyword evidence="6" id="KW-0961">Cell wall biogenesis/degradation</keyword>
<evidence type="ECO:0000256" key="2">
    <source>
        <dbReference type="ARBA" id="ARBA00022679"/>
    </source>
</evidence>
<comment type="similarity">
    <text evidence="1">Belongs to the FemABX family.</text>
</comment>
<dbReference type="GO" id="GO:0016755">
    <property type="term" value="F:aminoacyltransferase activity"/>
    <property type="evidence" value="ECO:0007669"/>
    <property type="project" value="InterPro"/>
</dbReference>
<keyword evidence="5" id="KW-0012">Acyltransferase</keyword>
<evidence type="ECO:0000313" key="7">
    <source>
        <dbReference type="EMBL" id="PKL72284.1"/>
    </source>
</evidence>
<comment type="caution">
    <text evidence="7">The sequence shown here is derived from an EMBL/GenBank/DDBJ whole genome shotgun (WGS) entry which is preliminary data.</text>
</comment>
<dbReference type="AlphaFoldDB" id="A0A2N1UNA9"/>
<dbReference type="SUPFAM" id="SSF55729">
    <property type="entry name" value="Acyl-CoA N-acyltransferases (Nat)"/>
    <property type="match status" value="2"/>
</dbReference>
<accession>A0A2N1UNA9</accession>
<evidence type="ECO:0000256" key="3">
    <source>
        <dbReference type="ARBA" id="ARBA00022960"/>
    </source>
</evidence>
<dbReference type="GO" id="GO:0071555">
    <property type="term" value="P:cell wall organization"/>
    <property type="evidence" value="ECO:0007669"/>
    <property type="project" value="UniProtKB-KW"/>
</dbReference>
<dbReference type="InterPro" id="IPR016181">
    <property type="entry name" value="Acyl_CoA_acyltransferase"/>
</dbReference>
<keyword evidence="2" id="KW-0808">Transferase</keyword>